<dbReference type="InterPro" id="IPR003607">
    <property type="entry name" value="HD/PDEase_dom"/>
</dbReference>
<dbReference type="PANTHER" id="PTHR33525:SF5">
    <property type="entry name" value="TWO COMPONENT SIGNAL TRANSDUCTION SYSTEM RESPONSE REGULATOR"/>
    <property type="match status" value="1"/>
</dbReference>
<dbReference type="CDD" id="cd00077">
    <property type="entry name" value="HDc"/>
    <property type="match status" value="1"/>
</dbReference>
<dbReference type="PROSITE" id="PS51833">
    <property type="entry name" value="HDOD"/>
    <property type="match status" value="1"/>
</dbReference>
<dbReference type="InterPro" id="IPR013976">
    <property type="entry name" value="HDOD"/>
</dbReference>
<dbReference type="Proteomes" id="UP000015462">
    <property type="component" value="Unassembled WGS sequence"/>
</dbReference>
<dbReference type="PANTHER" id="PTHR33525">
    <property type="match status" value="1"/>
</dbReference>
<name>A0AB33Z4E7_9GAMM</name>
<dbReference type="Pfam" id="PF08668">
    <property type="entry name" value="HDOD"/>
    <property type="match status" value="1"/>
</dbReference>
<evidence type="ECO:0000259" key="1">
    <source>
        <dbReference type="PROSITE" id="PS51833"/>
    </source>
</evidence>
<evidence type="ECO:0000313" key="3">
    <source>
        <dbReference type="Proteomes" id="UP000015462"/>
    </source>
</evidence>
<comment type="caution">
    <text evidence="2">The sequence shown here is derived from an EMBL/GenBank/DDBJ whole genome shotgun (WGS) entry which is preliminary data.</text>
</comment>
<keyword evidence="3" id="KW-1185">Reference proteome</keyword>
<sequence length="288" mass="32129">MTQTYANICTVDDFLTGDIDLCSAPQIFYRITQALDDPLKNSQDIAAIIEQDPSLSARMLKIVNSAFFGFPASIKTIEHAISILGNHDVRMLVMTTSVVEKFSTLPNSILDMRQFWMHSLKTALFAKYLADNHPKKRQLSSAFMSGLLHDIGRLIFYIKAPDLARAAALLVKTETVNEIEAEASFVGFNHAELGGALLKLWEIPASIQDSASFHHQPDLATNNKDEVYIVYLANKLTHANSTSEETINKTISTEDNLWNQLDLPYGIIAPAANHVDEQFSQTYALFFD</sequence>
<reference evidence="2 3" key="1">
    <citation type="journal article" date="2013" name="Genome Announc.">
        <title>Genome Sequence of the Pyrene- and Fluoranthene-Degrading Bacterium Cycloclasticus sp. Strain PY97M.</title>
        <authorList>
            <person name="Cui Z."/>
            <person name="Xu G."/>
            <person name="Li Q."/>
            <person name="Gao W."/>
            <person name="Zheng L."/>
        </authorList>
    </citation>
    <scope>NUCLEOTIDE SEQUENCE [LARGE SCALE GENOMIC DNA]</scope>
    <source>
        <strain evidence="2 3">PY97M</strain>
    </source>
</reference>
<dbReference type="AlphaFoldDB" id="A0AB33Z4E7"/>
<accession>A0AB33Z4E7</accession>
<dbReference type="EMBL" id="ASHL01000001">
    <property type="protein sequence ID" value="EPD14088.1"/>
    <property type="molecule type" value="Genomic_DNA"/>
</dbReference>
<gene>
    <name evidence="2" type="ORF">L196_01275</name>
</gene>
<dbReference type="Gene3D" id="1.10.3210.10">
    <property type="entry name" value="Hypothetical protein af1432"/>
    <property type="match status" value="1"/>
</dbReference>
<dbReference type="RefSeq" id="WP_016389654.1">
    <property type="nucleotide sequence ID" value="NZ_KE646805.1"/>
</dbReference>
<dbReference type="InterPro" id="IPR052340">
    <property type="entry name" value="RNase_Y/CdgJ"/>
</dbReference>
<organism evidence="2 3">
    <name type="scientific">Cycloclasticus pugetii</name>
    <dbReference type="NCBI Taxonomy" id="34068"/>
    <lineage>
        <taxon>Bacteria</taxon>
        <taxon>Pseudomonadati</taxon>
        <taxon>Pseudomonadota</taxon>
        <taxon>Gammaproteobacteria</taxon>
        <taxon>Thiotrichales</taxon>
        <taxon>Piscirickettsiaceae</taxon>
        <taxon>Cycloclasticus</taxon>
    </lineage>
</organism>
<proteinExistence type="predicted"/>
<protein>
    <submittedName>
        <fullName evidence="2">Metal-dependent phosphohydrolase</fullName>
    </submittedName>
</protein>
<evidence type="ECO:0000313" key="2">
    <source>
        <dbReference type="EMBL" id="EPD14088.1"/>
    </source>
</evidence>
<feature type="domain" description="HDOD" evidence="1">
    <location>
        <begin position="21"/>
        <end position="217"/>
    </location>
</feature>
<dbReference type="SUPFAM" id="SSF109604">
    <property type="entry name" value="HD-domain/PDEase-like"/>
    <property type="match status" value="1"/>
</dbReference>